<dbReference type="InterPro" id="IPR015168">
    <property type="entry name" value="SsuA/THI5"/>
</dbReference>
<sequence>MKSAIARLLGLCCVVLAPCITFAAPQEVTFLMPAPPNLPGFAPWIIAQQKGYYAEQGLKVTLLAAKGGADVAKQVGAGNAMFGAANGDTPLIVRDNGVPVKAVAVLGQHGYTMLATDAAAGITRLQQLKGKTISVMSYSDSLYYTLLASLRQAGMSKSDVSIQAAGPAGVWQLFASGKADAMAGAPDWVVNAAESGKQLQLLPDDQLFASMAQSILASDDAIAHHPDQVRAMVRGTLMGLRDIIQDPSAAAKVFAAAVPGYEGKEQKVEDIFALYISHVYGQQAHLGEIYPERVSKAQSFYLSEGIIRHRGDINSYFTNEFIPTDLPLGGS</sequence>
<dbReference type="AlphaFoldDB" id="A0A2S5KVQ8"/>
<feature type="domain" description="SsuA/THI5-like" evidence="2">
    <location>
        <begin position="39"/>
        <end position="250"/>
    </location>
</feature>
<dbReference type="OrthoDB" id="9180959at2"/>
<dbReference type="Pfam" id="PF09084">
    <property type="entry name" value="NMT1"/>
    <property type="match status" value="1"/>
</dbReference>
<dbReference type="PANTHER" id="PTHR31528">
    <property type="entry name" value="4-AMINO-5-HYDROXYMETHYL-2-METHYLPYRIMIDINE PHOSPHATE SYNTHASE THI11-RELATED"/>
    <property type="match status" value="1"/>
</dbReference>
<feature type="chain" id="PRO_5015572463" evidence="1">
    <location>
        <begin position="24"/>
        <end position="331"/>
    </location>
</feature>
<dbReference type="Proteomes" id="UP000238196">
    <property type="component" value="Unassembled WGS sequence"/>
</dbReference>
<name>A0A2S5KVQ8_9PROT</name>
<evidence type="ECO:0000259" key="2">
    <source>
        <dbReference type="Pfam" id="PF09084"/>
    </source>
</evidence>
<comment type="caution">
    <text evidence="3">The sequence shown here is derived from an EMBL/GenBank/DDBJ whole genome shotgun (WGS) entry which is preliminary data.</text>
</comment>
<evidence type="ECO:0000256" key="1">
    <source>
        <dbReference type="SAM" id="SignalP"/>
    </source>
</evidence>
<dbReference type="Gene3D" id="3.40.190.10">
    <property type="entry name" value="Periplasmic binding protein-like II"/>
    <property type="match status" value="2"/>
</dbReference>
<dbReference type="PANTHER" id="PTHR31528:SF15">
    <property type="entry name" value="RIBOFLAVIN-BINDING PROTEIN RIBY"/>
    <property type="match status" value="1"/>
</dbReference>
<accession>A0A2S5KVQ8</accession>
<dbReference type="InterPro" id="IPR027939">
    <property type="entry name" value="NMT1/THI5"/>
</dbReference>
<dbReference type="EMBL" id="PRLP01000009">
    <property type="protein sequence ID" value="PPC78850.1"/>
    <property type="molecule type" value="Genomic_DNA"/>
</dbReference>
<feature type="signal peptide" evidence="1">
    <location>
        <begin position="1"/>
        <end position="23"/>
    </location>
</feature>
<reference evidence="3 4" key="1">
    <citation type="submission" date="2018-02" db="EMBL/GenBank/DDBJ databases">
        <title>novel marine gammaproteobacteria from coastal saline agro ecosystem.</title>
        <authorList>
            <person name="Krishnan R."/>
            <person name="Ramesh Kumar N."/>
        </authorList>
    </citation>
    <scope>NUCLEOTIDE SEQUENCE [LARGE SCALE GENOMIC DNA]</scope>
    <source>
        <strain evidence="3 4">228</strain>
    </source>
</reference>
<dbReference type="SUPFAM" id="SSF53850">
    <property type="entry name" value="Periplasmic binding protein-like II"/>
    <property type="match status" value="1"/>
</dbReference>
<evidence type="ECO:0000313" key="4">
    <source>
        <dbReference type="Proteomes" id="UP000238196"/>
    </source>
</evidence>
<keyword evidence="1" id="KW-0732">Signal</keyword>
<dbReference type="GO" id="GO:0009228">
    <property type="term" value="P:thiamine biosynthetic process"/>
    <property type="evidence" value="ECO:0007669"/>
    <property type="project" value="InterPro"/>
</dbReference>
<organism evidence="3 4">
    <name type="scientific">Proteobacteria bacterium 228</name>
    <dbReference type="NCBI Taxonomy" id="2083153"/>
    <lineage>
        <taxon>Bacteria</taxon>
        <taxon>Pseudomonadati</taxon>
        <taxon>Pseudomonadota</taxon>
    </lineage>
</organism>
<protein>
    <submittedName>
        <fullName evidence="3">Nitrate ABC transporter substrate-binding protein</fullName>
    </submittedName>
</protein>
<gene>
    <name evidence="3" type="ORF">C4K68_03145</name>
</gene>
<evidence type="ECO:0000313" key="3">
    <source>
        <dbReference type="EMBL" id="PPC78850.1"/>
    </source>
</evidence>
<proteinExistence type="predicted"/>